<accession>A0A6J7Q428</accession>
<dbReference type="EMBL" id="CAFBOL010000106">
    <property type="protein sequence ID" value="CAB5010363.1"/>
    <property type="molecule type" value="Genomic_DNA"/>
</dbReference>
<sequence>MELRVAVEEWITRIPEFSVTDPALVTWAGGQVRGPRSVPVRIL</sequence>
<evidence type="ECO:0000313" key="1">
    <source>
        <dbReference type="EMBL" id="CAB5010363.1"/>
    </source>
</evidence>
<proteinExistence type="predicted"/>
<dbReference type="AlphaFoldDB" id="A0A6J7Q428"/>
<organism evidence="1">
    <name type="scientific">freshwater metagenome</name>
    <dbReference type="NCBI Taxonomy" id="449393"/>
    <lineage>
        <taxon>unclassified sequences</taxon>
        <taxon>metagenomes</taxon>
        <taxon>ecological metagenomes</taxon>
    </lineage>
</organism>
<name>A0A6J7Q428_9ZZZZ</name>
<reference evidence="1" key="1">
    <citation type="submission" date="2020-05" db="EMBL/GenBank/DDBJ databases">
        <authorList>
            <person name="Chiriac C."/>
            <person name="Salcher M."/>
            <person name="Ghai R."/>
            <person name="Kavagutti S V."/>
        </authorList>
    </citation>
    <scope>NUCLEOTIDE SEQUENCE</scope>
</reference>
<gene>
    <name evidence="1" type="ORF">UFOPK3931_02777</name>
</gene>
<protein>
    <submittedName>
        <fullName evidence="1">Unannotated protein</fullName>
    </submittedName>
</protein>